<dbReference type="InterPro" id="IPR002104">
    <property type="entry name" value="Integrase_catalytic"/>
</dbReference>
<evidence type="ECO:0000313" key="6">
    <source>
        <dbReference type="Proteomes" id="UP000004095"/>
    </source>
</evidence>
<evidence type="ECO:0000256" key="3">
    <source>
        <dbReference type="ARBA" id="ARBA00023172"/>
    </source>
</evidence>
<dbReference type="InterPro" id="IPR013762">
    <property type="entry name" value="Integrase-like_cat_sf"/>
</dbReference>
<sequence>MAFTISFLLRKDKTNKKGETPVFCRIAHQGKRIDFQTEVKIPMDRWLPPVVKLEKNGDQMFIKGTSEFIKEKNRLLNQTRTRILRGYNDLVSSNEEIVLKKLKAIAKGQEEKGLTFLEALEKSKQRSGLRPNTIRRIQVTIDNLKLFLKDEFGKEDIHLSDLLKNNYKGFDIRYVDWCTTKTTVRFDGSIRYPKKHETAIREVRHFRKAINMAVQLGEMDKNPLIAEFKIPKDEKTKREVLTLEELKKLMELDLSDKLNMDRIRDCFVFQCFTGLAFVDIDSLKKEHLFKRNERTWIIKERVKSSTVAKVPLLPQAQVILDKYRDDPVCAGKDKLIPVISNKNYNVYLQSMAELASIEKHLTSHVGRKTFATLVYNAGTDRSKLKEMTGHSDETITQIYASITDDTLEREIDKFEGLFTD</sequence>
<evidence type="ECO:0000313" key="5">
    <source>
        <dbReference type="EMBL" id="EAY28310.1"/>
    </source>
</evidence>
<dbReference type="InterPro" id="IPR050090">
    <property type="entry name" value="Tyrosine_recombinase_XerCD"/>
</dbReference>
<reference evidence="5 6" key="1">
    <citation type="submission" date="2007-01" db="EMBL/GenBank/DDBJ databases">
        <authorList>
            <person name="Haygood M."/>
            <person name="Podell S."/>
            <person name="Anderson C."/>
            <person name="Hopkinson B."/>
            <person name="Roe K."/>
            <person name="Barbeau K."/>
            <person name="Gaasterland T."/>
            <person name="Ferriera S."/>
            <person name="Johnson J."/>
            <person name="Kravitz S."/>
            <person name="Beeson K."/>
            <person name="Sutton G."/>
            <person name="Rogers Y.-H."/>
            <person name="Friedman R."/>
            <person name="Frazier M."/>
            <person name="Venter J.C."/>
        </authorList>
    </citation>
    <scope>NUCLEOTIDE SEQUENCE [LARGE SCALE GENOMIC DNA]</scope>
    <source>
        <strain evidence="5 6">ATCC 23134</strain>
    </source>
</reference>
<dbReference type="SUPFAM" id="SSF56349">
    <property type="entry name" value="DNA breaking-rejoining enzymes"/>
    <property type="match status" value="1"/>
</dbReference>
<keyword evidence="6" id="KW-1185">Reference proteome</keyword>
<dbReference type="Proteomes" id="UP000004095">
    <property type="component" value="Unassembled WGS sequence"/>
</dbReference>
<organism evidence="5 6">
    <name type="scientific">Microscilla marina ATCC 23134</name>
    <dbReference type="NCBI Taxonomy" id="313606"/>
    <lineage>
        <taxon>Bacteria</taxon>
        <taxon>Pseudomonadati</taxon>
        <taxon>Bacteroidota</taxon>
        <taxon>Cytophagia</taxon>
        <taxon>Cytophagales</taxon>
        <taxon>Microscillaceae</taxon>
        <taxon>Microscilla</taxon>
    </lineage>
</organism>
<evidence type="ECO:0000256" key="2">
    <source>
        <dbReference type="ARBA" id="ARBA00023125"/>
    </source>
</evidence>
<dbReference type="Pfam" id="PF13102">
    <property type="entry name" value="Phage_int_SAM_5"/>
    <property type="match status" value="1"/>
</dbReference>
<feature type="domain" description="Tyr recombinase" evidence="4">
    <location>
        <begin position="236"/>
        <end position="412"/>
    </location>
</feature>
<dbReference type="Pfam" id="PF00589">
    <property type="entry name" value="Phage_integrase"/>
    <property type="match status" value="1"/>
</dbReference>
<dbReference type="InterPro" id="IPR011010">
    <property type="entry name" value="DNA_brk_join_enz"/>
</dbReference>
<dbReference type="Pfam" id="PF17293">
    <property type="entry name" value="Arm-DNA-bind_5"/>
    <property type="match status" value="1"/>
</dbReference>
<dbReference type="CDD" id="cd01185">
    <property type="entry name" value="INTN1_C_like"/>
    <property type="match status" value="1"/>
</dbReference>
<dbReference type="Gene3D" id="1.10.443.10">
    <property type="entry name" value="Intergrase catalytic core"/>
    <property type="match status" value="1"/>
</dbReference>
<dbReference type="InterPro" id="IPR035386">
    <property type="entry name" value="Arm-DNA-bind_5"/>
</dbReference>
<dbReference type="AlphaFoldDB" id="A1ZMD0"/>
<keyword evidence="3" id="KW-0233">DNA recombination</keyword>
<dbReference type="InterPro" id="IPR025269">
    <property type="entry name" value="SAM-like_dom"/>
</dbReference>
<dbReference type="GO" id="GO:0003677">
    <property type="term" value="F:DNA binding"/>
    <property type="evidence" value="ECO:0007669"/>
    <property type="project" value="UniProtKB-KW"/>
</dbReference>
<dbReference type="InterPro" id="IPR010998">
    <property type="entry name" value="Integrase_recombinase_N"/>
</dbReference>
<keyword evidence="2" id="KW-0238">DNA-binding</keyword>
<dbReference type="EMBL" id="AAWS01000016">
    <property type="protein sequence ID" value="EAY28310.1"/>
    <property type="molecule type" value="Genomic_DNA"/>
</dbReference>
<dbReference type="RefSeq" id="WP_002697987.1">
    <property type="nucleotide sequence ID" value="NZ_AAWS01000016.1"/>
</dbReference>
<protein>
    <submittedName>
        <fullName evidence="5">Transposase, putative</fullName>
    </submittedName>
</protein>
<dbReference type="PROSITE" id="PS51898">
    <property type="entry name" value="TYR_RECOMBINASE"/>
    <property type="match status" value="1"/>
</dbReference>
<dbReference type="Gene3D" id="1.10.150.130">
    <property type="match status" value="1"/>
</dbReference>
<dbReference type="OrthoDB" id="1098628at2"/>
<dbReference type="PANTHER" id="PTHR30349">
    <property type="entry name" value="PHAGE INTEGRASE-RELATED"/>
    <property type="match status" value="1"/>
</dbReference>
<proteinExistence type="inferred from homology"/>
<dbReference type="GO" id="GO:0006310">
    <property type="term" value="P:DNA recombination"/>
    <property type="evidence" value="ECO:0007669"/>
    <property type="project" value="UniProtKB-KW"/>
</dbReference>
<comment type="caution">
    <text evidence="5">The sequence shown here is derived from an EMBL/GenBank/DDBJ whole genome shotgun (WGS) entry which is preliminary data.</text>
</comment>
<evidence type="ECO:0000259" key="4">
    <source>
        <dbReference type="PROSITE" id="PS51898"/>
    </source>
</evidence>
<evidence type="ECO:0000256" key="1">
    <source>
        <dbReference type="ARBA" id="ARBA00008857"/>
    </source>
</evidence>
<accession>A1ZMD0</accession>
<dbReference type="PANTHER" id="PTHR30349:SF64">
    <property type="entry name" value="PROPHAGE INTEGRASE INTD-RELATED"/>
    <property type="match status" value="1"/>
</dbReference>
<comment type="similarity">
    <text evidence="1">Belongs to the 'phage' integrase family.</text>
</comment>
<gene>
    <name evidence="5" type="ORF">M23134_03862</name>
</gene>
<name>A1ZMD0_MICM2</name>
<dbReference type="GO" id="GO:0015074">
    <property type="term" value="P:DNA integration"/>
    <property type="evidence" value="ECO:0007669"/>
    <property type="project" value="InterPro"/>
</dbReference>
<dbReference type="eggNOG" id="COG0582">
    <property type="taxonomic scope" value="Bacteria"/>
</dbReference>